<dbReference type="OrthoDB" id="2691131at2759"/>
<dbReference type="Proteomes" id="UP000054538">
    <property type="component" value="Unassembled WGS sequence"/>
</dbReference>
<evidence type="ECO:0000313" key="2">
    <source>
        <dbReference type="Proteomes" id="UP000054538"/>
    </source>
</evidence>
<protein>
    <submittedName>
        <fullName evidence="1">Uncharacterized protein</fullName>
    </submittedName>
</protein>
<sequence length="211" mass="24629">MSDLLYPSMGSEDTHNGYILDFIPLLFYTVELKPGAQMATVYEAKSPSSRRPTVTTKVPSYYFHHLVRFLWRYYLLSNLYTALHRGNSKVLVDSAIHFLERMLVMLDTVVEQLILRCKNTPTMTPAFRVPAFDDYLVTEFIVGWHDPKRVEEWRNRIENRNLDLERIPPHVLDWDAYDCALGDVLNGTKFNMEIRKVKVADWKTVADALQQ</sequence>
<dbReference type="EMBL" id="KN831751">
    <property type="protein sequence ID" value="KIK71729.1"/>
    <property type="molecule type" value="Genomic_DNA"/>
</dbReference>
<dbReference type="InParanoid" id="A0A0D0CWM6"/>
<proteinExistence type="predicted"/>
<dbReference type="HOGENOM" id="CLU_1225196_0_0_1"/>
<accession>A0A0D0CWM6</accession>
<name>A0A0D0CWM6_9AGAM</name>
<organism evidence="1 2">
    <name type="scientific">Paxillus rubicundulus Ve08.2h10</name>
    <dbReference type="NCBI Taxonomy" id="930991"/>
    <lineage>
        <taxon>Eukaryota</taxon>
        <taxon>Fungi</taxon>
        <taxon>Dikarya</taxon>
        <taxon>Basidiomycota</taxon>
        <taxon>Agaricomycotina</taxon>
        <taxon>Agaricomycetes</taxon>
        <taxon>Agaricomycetidae</taxon>
        <taxon>Boletales</taxon>
        <taxon>Paxilineae</taxon>
        <taxon>Paxillaceae</taxon>
        <taxon>Paxillus</taxon>
    </lineage>
</organism>
<dbReference type="STRING" id="930991.A0A0D0CWM6"/>
<reference evidence="1 2" key="1">
    <citation type="submission" date="2014-04" db="EMBL/GenBank/DDBJ databases">
        <authorList>
            <consortium name="DOE Joint Genome Institute"/>
            <person name="Kuo A."/>
            <person name="Kohler A."/>
            <person name="Jargeat P."/>
            <person name="Nagy L.G."/>
            <person name="Floudas D."/>
            <person name="Copeland A."/>
            <person name="Barry K.W."/>
            <person name="Cichocki N."/>
            <person name="Veneault-Fourrey C."/>
            <person name="LaButti K."/>
            <person name="Lindquist E.A."/>
            <person name="Lipzen A."/>
            <person name="Lundell T."/>
            <person name="Morin E."/>
            <person name="Murat C."/>
            <person name="Sun H."/>
            <person name="Tunlid A."/>
            <person name="Henrissat B."/>
            <person name="Grigoriev I.V."/>
            <person name="Hibbett D.S."/>
            <person name="Martin F."/>
            <person name="Nordberg H.P."/>
            <person name="Cantor M.N."/>
            <person name="Hua S.X."/>
        </authorList>
    </citation>
    <scope>NUCLEOTIDE SEQUENCE [LARGE SCALE GENOMIC DNA]</scope>
    <source>
        <strain evidence="1 2">Ve08.2h10</strain>
    </source>
</reference>
<evidence type="ECO:0000313" key="1">
    <source>
        <dbReference type="EMBL" id="KIK71729.1"/>
    </source>
</evidence>
<keyword evidence="2" id="KW-1185">Reference proteome</keyword>
<reference evidence="2" key="2">
    <citation type="submission" date="2015-01" db="EMBL/GenBank/DDBJ databases">
        <title>Evolutionary Origins and Diversification of the Mycorrhizal Mutualists.</title>
        <authorList>
            <consortium name="DOE Joint Genome Institute"/>
            <consortium name="Mycorrhizal Genomics Consortium"/>
            <person name="Kohler A."/>
            <person name="Kuo A."/>
            <person name="Nagy L.G."/>
            <person name="Floudas D."/>
            <person name="Copeland A."/>
            <person name="Barry K.W."/>
            <person name="Cichocki N."/>
            <person name="Veneault-Fourrey C."/>
            <person name="LaButti K."/>
            <person name="Lindquist E.A."/>
            <person name="Lipzen A."/>
            <person name="Lundell T."/>
            <person name="Morin E."/>
            <person name="Murat C."/>
            <person name="Riley R."/>
            <person name="Ohm R."/>
            <person name="Sun H."/>
            <person name="Tunlid A."/>
            <person name="Henrissat B."/>
            <person name="Grigoriev I.V."/>
            <person name="Hibbett D.S."/>
            <person name="Martin F."/>
        </authorList>
    </citation>
    <scope>NUCLEOTIDE SEQUENCE [LARGE SCALE GENOMIC DNA]</scope>
    <source>
        <strain evidence="2">Ve08.2h10</strain>
    </source>
</reference>
<feature type="non-terminal residue" evidence="1">
    <location>
        <position position="211"/>
    </location>
</feature>
<dbReference type="AlphaFoldDB" id="A0A0D0CWM6"/>
<gene>
    <name evidence="1" type="ORF">PAXRUDRAFT_22921</name>
</gene>